<keyword evidence="3" id="KW-0234">DNA repair</keyword>
<evidence type="ECO:0000256" key="2">
    <source>
        <dbReference type="ARBA" id="ARBA00023172"/>
    </source>
</evidence>
<proteinExistence type="predicted"/>
<protein>
    <submittedName>
        <fullName evidence="5">DNA repair protein RecO</fullName>
    </submittedName>
</protein>
<sequence length="186" mass="20916">MEKSIAHLLRLTPFSDTSVIVTWCTDNHGLIKTIAKGSRRPKSPFRGMLDHFFTCEIEWKRSLRSEIHTLTEAALHTPRLGIRKDYTTMLAAGYFCECAHLAVEPDTPIPGIHHLLTRALDFLDQNTVTPKAVTHFESELAKELGIIPTDEPTPHRIITRALADALPKIPKQRASLASRIDLPPLR</sequence>
<dbReference type="PANTHER" id="PTHR33991">
    <property type="entry name" value="DNA REPAIR PROTEIN RECO"/>
    <property type="match status" value="1"/>
</dbReference>
<evidence type="ECO:0000313" key="5">
    <source>
        <dbReference type="EMBL" id="QQL46042.1"/>
    </source>
</evidence>
<evidence type="ECO:0000256" key="1">
    <source>
        <dbReference type="ARBA" id="ARBA00022763"/>
    </source>
</evidence>
<name>A0A6B3L9U9_9BACT</name>
<dbReference type="Pfam" id="PF11967">
    <property type="entry name" value="RecO_N"/>
    <property type="match status" value="1"/>
</dbReference>
<dbReference type="RefSeq" id="WP_164362661.1">
    <property type="nucleotide sequence ID" value="NZ_CP066776.1"/>
</dbReference>
<dbReference type="Proteomes" id="UP000475117">
    <property type="component" value="Chromosome"/>
</dbReference>
<evidence type="ECO:0000313" key="6">
    <source>
        <dbReference type="Proteomes" id="UP000475117"/>
    </source>
</evidence>
<dbReference type="KEGG" id="soa:G3M56_005530"/>
<dbReference type="EMBL" id="CP066776">
    <property type="protein sequence ID" value="QQL46042.1"/>
    <property type="molecule type" value="Genomic_DNA"/>
</dbReference>
<reference evidence="5 6" key="1">
    <citation type="submission" date="2020-12" db="EMBL/GenBank/DDBJ databases">
        <title>Sulforoseuscoccus oceanibium gen. nov., sp. nov., a representative of the phylum Verrucomicrobia with special cytoplasmic membrane, and proposal of Sulforoseuscoccusaceae fam. nov.</title>
        <authorList>
            <person name="Xi F."/>
        </authorList>
    </citation>
    <scope>NUCLEOTIDE SEQUENCE [LARGE SCALE GENOMIC DNA]</scope>
    <source>
        <strain evidence="5 6">T37</strain>
    </source>
</reference>
<dbReference type="InterPro" id="IPR037278">
    <property type="entry name" value="ARFGAP/RecO"/>
</dbReference>
<dbReference type="SUPFAM" id="SSF57863">
    <property type="entry name" value="ArfGap/RecO-like zinc finger"/>
    <property type="match status" value="1"/>
</dbReference>
<keyword evidence="2" id="KW-0233">DNA recombination</keyword>
<gene>
    <name evidence="5" type="primary">recO</name>
    <name evidence="5" type="ORF">G3M56_005530</name>
</gene>
<dbReference type="InterPro" id="IPR022572">
    <property type="entry name" value="DNA_rep/recomb_RecO_N"/>
</dbReference>
<feature type="domain" description="DNA replication/recombination mediator RecO N-terminal" evidence="4">
    <location>
        <begin position="3"/>
        <end position="77"/>
    </location>
</feature>
<dbReference type="NCBIfam" id="TIGR00613">
    <property type="entry name" value="reco"/>
    <property type="match status" value="1"/>
</dbReference>
<dbReference type="GO" id="GO:0006302">
    <property type="term" value="P:double-strand break repair"/>
    <property type="evidence" value="ECO:0007669"/>
    <property type="project" value="TreeGrafter"/>
</dbReference>
<dbReference type="PANTHER" id="PTHR33991:SF1">
    <property type="entry name" value="DNA REPAIR PROTEIN RECO"/>
    <property type="match status" value="1"/>
</dbReference>
<dbReference type="Pfam" id="PF02565">
    <property type="entry name" value="RecO_C"/>
    <property type="match status" value="1"/>
</dbReference>
<accession>A0A6B3L9U9</accession>
<evidence type="ECO:0000259" key="4">
    <source>
        <dbReference type="Pfam" id="PF11967"/>
    </source>
</evidence>
<dbReference type="SUPFAM" id="SSF50249">
    <property type="entry name" value="Nucleic acid-binding proteins"/>
    <property type="match status" value="1"/>
</dbReference>
<dbReference type="Gene3D" id="2.40.50.140">
    <property type="entry name" value="Nucleic acid-binding proteins"/>
    <property type="match status" value="1"/>
</dbReference>
<keyword evidence="6" id="KW-1185">Reference proteome</keyword>
<dbReference type="AlphaFoldDB" id="A0A6B3L9U9"/>
<dbReference type="GO" id="GO:0006310">
    <property type="term" value="P:DNA recombination"/>
    <property type="evidence" value="ECO:0007669"/>
    <property type="project" value="UniProtKB-KW"/>
</dbReference>
<organism evidence="5 6">
    <name type="scientific">Sulfuriroseicoccus oceanibius</name>
    <dbReference type="NCBI Taxonomy" id="2707525"/>
    <lineage>
        <taxon>Bacteria</taxon>
        <taxon>Pseudomonadati</taxon>
        <taxon>Verrucomicrobiota</taxon>
        <taxon>Verrucomicrobiia</taxon>
        <taxon>Verrucomicrobiales</taxon>
        <taxon>Verrucomicrobiaceae</taxon>
        <taxon>Sulfuriroseicoccus</taxon>
    </lineage>
</organism>
<evidence type="ECO:0000256" key="3">
    <source>
        <dbReference type="ARBA" id="ARBA00023204"/>
    </source>
</evidence>
<dbReference type="InterPro" id="IPR012340">
    <property type="entry name" value="NA-bd_OB-fold"/>
</dbReference>
<dbReference type="GO" id="GO:0043590">
    <property type="term" value="C:bacterial nucleoid"/>
    <property type="evidence" value="ECO:0007669"/>
    <property type="project" value="TreeGrafter"/>
</dbReference>
<keyword evidence="1" id="KW-0227">DNA damage</keyword>
<dbReference type="InterPro" id="IPR003717">
    <property type="entry name" value="RecO"/>
</dbReference>